<dbReference type="SUPFAM" id="SSF53092">
    <property type="entry name" value="Creatinase/prolidase N-terminal domain"/>
    <property type="match status" value="1"/>
</dbReference>
<dbReference type="PANTHER" id="PTHR46112">
    <property type="entry name" value="AMINOPEPTIDASE"/>
    <property type="match status" value="1"/>
</dbReference>
<dbReference type="InterPro" id="IPR029149">
    <property type="entry name" value="Creatin/AminoP/Spt16_N"/>
</dbReference>
<dbReference type="InterPro" id="IPR036005">
    <property type="entry name" value="Creatinase/aminopeptidase-like"/>
</dbReference>
<protein>
    <submittedName>
        <fullName evidence="3">Xaa-Pro dipeptidase</fullName>
        <ecNumber evidence="3">3.4.13.9</ecNumber>
    </submittedName>
</protein>
<dbReference type="Pfam" id="PF00557">
    <property type="entry name" value="Peptidase_M24"/>
    <property type="match status" value="1"/>
</dbReference>
<evidence type="ECO:0000259" key="1">
    <source>
        <dbReference type="Pfam" id="PF00557"/>
    </source>
</evidence>
<name>A0ABS4KDG3_9FIRM</name>
<dbReference type="GO" id="GO:0102009">
    <property type="term" value="F:proline dipeptidase activity"/>
    <property type="evidence" value="ECO:0007669"/>
    <property type="project" value="UniProtKB-EC"/>
</dbReference>
<dbReference type="Gene3D" id="3.40.350.10">
    <property type="entry name" value="Creatinase/prolidase N-terminal domain"/>
    <property type="match status" value="1"/>
</dbReference>
<keyword evidence="4" id="KW-1185">Reference proteome</keyword>
<keyword evidence="3" id="KW-0224">Dipeptidase</keyword>
<reference evidence="3 4" key="1">
    <citation type="submission" date="2021-03" db="EMBL/GenBank/DDBJ databases">
        <title>Genomic Encyclopedia of Type Strains, Phase IV (KMG-IV): sequencing the most valuable type-strain genomes for metagenomic binning, comparative biology and taxonomic classification.</title>
        <authorList>
            <person name="Goeker M."/>
        </authorList>
    </citation>
    <scope>NUCLEOTIDE SEQUENCE [LARGE SCALE GENOMIC DNA]</scope>
    <source>
        <strain evidence="3 4">DSM 27563</strain>
    </source>
</reference>
<keyword evidence="3" id="KW-0378">Hydrolase</keyword>
<dbReference type="InterPro" id="IPR000994">
    <property type="entry name" value="Pept_M24"/>
</dbReference>
<sequence length="358" mass="40557">MNEKRLEKVLEKMKEDNLDQLLLCDPSSIFYLTNKWIYPGERMHILSIVSNGDVKFFVNKLFPIEEDLGVEIVWLDDTDEQIKILSDYVIPRFVGVDKDLSAKFLIPIMNVVDDADFIVGSYIIDNLRAIKDEDEIVNMKKSSSLNDKAMEKMKDKLSLDLSEKEMGRFLADTYEELGASGFSFDPIIAYGKNASNPHHENDDSKKEIGDSIVVDMGCRYLDYCSDMTRTFFYKEVSDEDKKVYDTVLLANLKAIEKIKPGELLSNIDKAARDVIEEAGYGEYFTHRTGHFIGLETHDKGDVSSANHNICEVGNIFSIEPGIYIPGGVGVRIEDLVLVTEDGCEILNSYPKELQIINN</sequence>
<dbReference type="Gene3D" id="3.90.230.10">
    <property type="entry name" value="Creatinase/methionine aminopeptidase superfamily"/>
    <property type="match status" value="1"/>
</dbReference>
<evidence type="ECO:0000313" key="4">
    <source>
        <dbReference type="Proteomes" id="UP001519306"/>
    </source>
</evidence>
<dbReference type="InterPro" id="IPR000587">
    <property type="entry name" value="Creatinase_N"/>
</dbReference>
<dbReference type="PANTHER" id="PTHR46112:SF3">
    <property type="entry name" value="AMINOPEPTIDASE YPDF"/>
    <property type="match status" value="1"/>
</dbReference>
<feature type="domain" description="Peptidase M24" evidence="1">
    <location>
        <begin position="138"/>
        <end position="340"/>
    </location>
</feature>
<feature type="domain" description="Creatinase N-terminal" evidence="2">
    <location>
        <begin position="5"/>
        <end position="130"/>
    </location>
</feature>
<dbReference type="EMBL" id="JAGGLJ010000013">
    <property type="protein sequence ID" value="MBP2025807.1"/>
    <property type="molecule type" value="Genomic_DNA"/>
</dbReference>
<dbReference type="RefSeq" id="WP_210061343.1">
    <property type="nucleotide sequence ID" value="NZ_JAGGLJ010000013.1"/>
</dbReference>
<gene>
    <name evidence="3" type="ORF">J2Z71_001356</name>
</gene>
<dbReference type="Pfam" id="PF01321">
    <property type="entry name" value="Creatinase_N"/>
    <property type="match status" value="1"/>
</dbReference>
<dbReference type="InterPro" id="IPR050659">
    <property type="entry name" value="Peptidase_M24B"/>
</dbReference>
<evidence type="ECO:0000313" key="3">
    <source>
        <dbReference type="EMBL" id="MBP2025807.1"/>
    </source>
</evidence>
<evidence type="ECO:0000259" key="2">
    <source>
        <dbReference type="Pfam" id="PF01321"/>
    </source>
</evidence>
<proteinExistence type="predicted"/>
<dbReference type="Proteomes" id="UP001519306">
    <property type="component" value="Unassembled WGS sequence"/>
</dbReference>
<keyword evidence="3" id="KW-0645">Protease</keyword>
<accession>A0ABS4KDG3</accession>
<comment type="caution">
    <text evidence="3">The sequence shown here is derived from an EMBL/GenBank/DDBJ whole genome shotgun (WGS) entry which is preliminary data.</text>
</comment>
<organism evidence="3 4">
    <name type="scientific">Peptoniphilus stercorisuis</name>
    <dbReference type="NCBI Taxonomy" id="1436965"/>
    <lineage>
        <taxon>Bacteria</taxon>
        <taxon>Bacillati</taxon>
        <taxon>Bacillota</taxon>
        <taxon>Tissierellia</taxon>
        <taxon>Tissierellales</taxon>
        <taxon>Peptoniphilaceae</taxon>
        <taxon>Peptoniphilus</taxon>
    </lineage>
</organism>
<dbReference type="CDD" id="cd01092">
    <property type="entry name" value="APP-like"/>
    <property type="match status" value="1"/>
</dbReference>
<dbReference type="EC" id="3.4.13.9" evidence="3"/>
<dbReference type="SUPFAM" id="SSF55920">
    <property type="entry name" value="Creatinase/aminopeptidase"/>
    <property type="match status" value="1"/>
</dbReference>